<dbReference type="GO" id="GO:0003735">
    <property type="term" value="F:structural constituent of ribosome"/>
    <property type="evidence" value="ECO:0007669"/>
    <property type="project" value="InterPro"/>
</dbReference>
<dbReference type="GO" id="GO:0006412">
    <property type="term" value="P:translation"/>
    <property type="evidence" value="ECO:0007669"/>
    <property type="project" value="InterPro"/>
</dbReference>
<dbReference type="Gene3D" id="3.30.420.100">
    <property type="match status" value="1"/>
</dbReference>
<evidence type="ECO:0000313" key="9">
    <source>
        <dbReference type="Proteomes" id="UP000054524"/>
    </source>
</evidence>
<keyword evidence="5" id="KW-0687">Ribonucleoprotein</keyword>
<organism evidence="7">
    <name type="scientific">Nematocida ausubeli (strain ATCC PRA-371 / ERTm2)</name>
    <name type="common">Nematode killer fungus</name>
    <dbReference type="NCBI Taxonomy" id="1913371"/>
    <lineage>
        <taxon>Eukaryota</taxon>
        <taxon>Fungi</taxon>
        <taxon>Fungi incertae sedis</taxon>
        <taxon>Microsporidia</taxon>
        <taxon>Nematocida</taxon>
    </lineage>
</organism>
<gene>
    <name evidence="7" type="ORF">NERG_00197</name>
    <name evidence="8" type="ORF">NESG_00895</name>
</gene>
<evidence type="ECO:0000259" key="6">
    <source>
        <dbReference type="Pfam" id="PF14204"/>
    </source>
</evidence>
<dbReference type="OrthoDB" id="1618453at2759"/>
<dbReference type="CDD" id="cd00432">
    <property type="entry name" value="Ribosomal_L18_L5e"/>
    <property type="match status" value="1"/>
</dbReference>
<accession>H8Z9C6</accession>
<feature type="domain" description="Large ribosomal subunit protein uL18 C-terminal eukaryotes" evidence="6">
    <location>
        <begin position="236"/>
        <end position="287"/>
    </location>
</feature>
<dbReference type="Proteomes" id="UP000054524">
    <property type="component" value="Unassembled WGS sequence"/>
</dbReference>
<dbReference type="HAMAP" id="MF_01337_A">
    <property type="entry name" value="Ribosomal_uL18_A"/>
    <property type="match status" value="1"/>
</dbReference>
<dbReference type="Pfam" id="PF17144">
    <property type="entry name" value="Ribosomal_L5e"/>
    <property type="match status" value="1"/>
</dbReference>
<reference evidence="7" key="1">
    <citation type="submission" date="2011-03" db="EMBL/GenBank/DDBJ databases">
        <title>The Genome Sequence of Nematocida sp1 strain ERTm2.</title>
        <authorList>
            <consortium name="The Broad Institute Genome Sequencing Platform"/>
            <consortium name="The Broad Institute Genome Sequencing Center for Infectious Disease"/>
            <person name="Cuomo C."/>
            <person name="Troemel E."/>
            <person name="Young S.K."/>
            <person name="Zeng Q."/>
            <person name="Gargeya S."/>
            <person name="Fitzgerald M."/>
            <person name="Haas B."/>
            <person name="Abouelleil A."/>
            <person name="Alvarado L."/>
            <person name="Arachchi H.M."/>
            <person name="Berlin A."/>
            <person name="Brown A."/>
            <person name="Chapman S.B."/>
            <person name="Chen Z."/>
            <person name="Dunbar C."/>
            <person name="Freedman E."/>
            <person name="Gearin G."/>
            <person name="Gellesch M."/>
            <person name="Goldberg J."/>
            <person name="Griggs A."/>
            <person name="Gujja S."/>
            <person name="Heilman E.R."/>
            <person name="Heiman D."/>
            <person name="Howarth C."/>
            <person name="Larson L."/>
            <person name="Lui A."/>
            <person name="MacDonald P.J.P."/>
            <person name="Mehta T."/>
            <person name="Montmayeur A."/>
            <person name="Murphy C."/>
            <person name="Neiman D."/>
            <person name="Pearson M."/>
            <person name="Priest M."/>
            <person name="Roberts A."/>
            <person name="Saif S."/>
            <person name="Shea T."/>
            <person name="Shenoy N."/>
            <person name="Sisk P."/>
            <person name="Stolte C."/>
            <person name="Sykes S."/>
            <person name="White J."/>
            <person name="Yandava C."/>
            <person name="Wortman J."/>
            <person name="Nusbaum C."/>
            <person name="Birren B."/>
        </authorList>
    </citation>
    <scope>NUCLEOTIDE SEQUENCE</scope>
    <source>
        <strain evidence="7">ERTm2</strain>
    </source>
</reference>
<comment type="subcellular location">
    <subcellularLocation>
        <location evidence="1">Cytoplasm</location>
    </subcellularLocation>
</comment>
<dbReference type="AlphaFoldDB" id="H8Z9C6"/>
<reference evidence="8 9" key="3">
    <citation type="journal article" date="2014" name="Genome Announc.">
        <title>Genome Sequence of the Microsporidian Species Nematocida sp1 Strain ERTm6 (ATCC PRA-372).</title>
        <authorList>
            <person name="Bakowski M.A."/>
            <person name="Priest M."/>
            <person name="Young S."/>
            <person name="Cuomo C.A."/>
            <person name="Troemel E.R."/>
        </authorList>
    </citation>
    <scope>NUCLEOTIDE SEQUENCE [LARGE SCALE GENOMIC DNA]</scope>
    <source>
        <strain evidence="8 9">ERTm6</strain>
    </source>
</reference>
<proteinExistence type="inferred from homology"/>
<dbReference type="InterPro" id="IPR057268">
    <property type="entry name" value="Ribosomal_L18"/>
</dbReference>
<dbReference type="SUPFAM" id="SSF53137">
    <property type="entry name" value="Translational machinery components"/>
    <property type="match status" value="1"/>
</dbReference>
<dbReference type="Pfam" id="PF14204">
    <property type="entry name" value="Ribosomal_L18_c"/>
    <property type="match status" value="1"/>
</dbReference>
<keyword evidence="3" id="KW-0963">Cytoplasm</keyword>
<dbReference type="EMBL" id="JH604633">
    <property type="protein sequence ID" value="EHY66557.1"/>
    <property type="molecule type" value="Genomic_DNA"/>
</dbReference>
<protein>
    <submittedName>
        <fullName evidence="7">60S ribosomal protein L5</fullName>
    </submittedName>
</protein>
<accession>A0A086J3M3</accession>
<dbReference type="PANTHER" id="PTHR23410:SF12">
    <property type="entry name" value="LARGE RIBOSOMAL SUBUNIT PROTEIN UL18"/>
    <property type="match status" value="1"/>
</dbReference>
<dbReference type="GO" id="GO:0008097">
    <property type="term" value="F:5S rRNA binding"/>
    <property type="evidence" value="ECO:0007669"/>
    <property type="project" value="InterPro"/>
</dbReference>
<dbReference type="STRING" id="944018.H8Z9C6"/>
<keyword evidence="9" id="KW-1185">Reference proteome</keyword>
<evidence type="ECO:0000313" key="8">
    <source>
        <dbReference type="EMBL" id="KFG26741.1"/>
    </source>
</evidence>
<dbReference type="InterPro" id="IPR005485">
    <property type="entry name" value="Rbsml_uL18_euk_arch"/>
</dbReference>
<dbReference type="GO" id="GO:0022625">
    <property type="term" value="C:cytosolic large ribosomal subunit"/>
    <property type="evidence" value="ECO:0007669"/>
    <property type="project" value="TreeGrafter"/>
</dbReference>
<reference evidence="8" key="2">
    <citation type="submission" date="2012-10" db="EMBL/GenBank/DDBJ databases">
        <authorList>
            <consortium name="The Broad Institute Genome Sequencing Platform"/>
            <consortium name="The Broad Institute Genome Sequencing Center for Infectious Disease"/>
            <person name="Cuomo C."/>
            <person name="Troemel E."/>
            <person name="Walker B."/>
            <person name="Young S.K."/>
            <person name="Zeng Q."/>
            <person name="Gargeya S."/>
            <person name="Fitzgerald M."/>
            <person name="Haas B."/>
            <person name="Abouelleil A."/>
            <person name="Alvarado L."/>
            <person name="Arachchi H.M."/>
            <person name="Berlin A.M."/>
            <person name="Chapman S.B."/>
            <person name="Goldberg J."/>
            <person name="Griggs A."/>
            <person name="Gujja S."/>
            <person name="Hansen M."/>
            <person name="Howarth C."/>
            <person name="Imamovic A."/>
            <person name="Larimer J."/>
            <person name="McCowan C."/>
            <person name="Murphy C."/>
            <person name="Neiman D."/>
            <person name="Pearson M."/>
            <person name="Priest M."/>
            <person name="Roberts A."/>
            <person name="Saif S."/>
            <person name="Shea T."/>
            <person name="Sisk P."/>
            <person name="Sykes S."/>
            <person name="Wortman J."/>
            <person name="Nusbaum C."/>
            <person name="Birren B."/>
        </authorList>
    </citation>
    <scope>NUCLEOTIDE SEQUENCE</scope>
    <source>
        <strain evidence="8">ERTm6</strain>
    </source>
</reference>
<dbReference type="HOGENOM" id="CLU_056222_1_0_1"/>
<dbReference type="InterPro" id="IPR025607">
    <property type="entry name" value="Ribosomal_uL18_C_euk"/>
</dbReference>
<evidence type="ECO:0000256" key="2">
    <source>
        <dbReference type="ARBA" id="ARBA00007116"/>
    </source>
</evidence>
<evidence type="ECO:0000256" key="4">
    <source>
        <dbReference type="ARBA" id="ARBA00022980"/>
    </source>
</evidence>
<dbReference type="PANTHER" id="PTHR23410">
    <property type="entry name" value="RIBOSOMAL PROTEIN L5-RELATED"/>
    <property type="match status" value="1"/>
</dbReference>
<dbReference type="PRINTS" id="PR00058">
    <property type="entry name" value="RIBOSOMALL5"/>
</dbReference>
<name>H8Z9C6_NEMA1</name>
<comment type="similarity">
    <text evidence="2">Belongs to the universal ribosomal protein uL18 family.</text>
</comment>
<evidence type="ECO:0000256" key="5">
    <source>
        <dbReference type="ARBA" id="ARBA00023274"/>
    </source>
</evidence>
<dbReference type="EMBL" id="AKIJ01000002">
    <property type="protein sequence ID" value="KFG26741.1"/>
    <property type="molecule type" value="Genomic_DNA"/>
</dbReference>
<evidence type="ECO:0000256" key="3">
    <source>
        <dbReference type="ARBA" id="ARBA00022490"/>
    </source>
</evidence>
<dbReference type="GO" id="GO:0000027">
    <property type="term" value="P:ribosomal large subunit assembly"/>
    <property type="evidence" value="ECO:0007669"/>
    <property type="project" value="TreeGrafter"/>
</dbReference>
<sequence length="296" mass="33772">MSFEAARDHKSHMKRMRLPLRRRREGKTDYQQRHNLIRHNKANYGEVKSRFVVRITNTKVICQIVQAYTIGDKVICAADSTELKKYGITFGLKNYSAAYATGFLCARKMLTKLGLAGEYTGKEEIDGEEYLESDNEEGPSAFRCYLDLGLARSSKGAKVFAAMKGACDGGLHIPHSPNKFAGFDKESKELDAEALKDRIFGGHVANYMRELQENDSEAYAAKFSEYIKNGITADMIEQKYEEAFEKIRQDSFERTKRTTKIDRSKYQYKPAKLTNAERKEKIKAKYMLLTGEEATN</sequence>
<evidence type="ECO:0000256" key="1">
    <source>
        <dbReference type="ARBA" id="ARBA00004496"/>
    </source>
</evidence>
<dbReference type="Proteomes" id="UP000005622">
    <property type="component" value="Unassembled WGS sequence"/>
</dbReference>
<evidence type="ECO:0000313" key="7">
    <source>
        <dbReference type="EMBL" id="EHY66557.1"/>
    </source>
</evidence>
<keyword evidence="4 7" id="KW-0689">Ribosomal protein</keyword>